<dbReference type="PANTHER" id="PTHR46268">
    <property type="entry name" value="STRESS RESPONSE PROTEIN NHAX"/>
    <property type="match status" value="1"/>
</dbReference>
<dbReference type="PRINTS" id="PR01438">
    <property type="entry name" value="UNVRSLSTRESS"/>
</dbReference>
<name>A0AA88EW17_RHIRH</name>
<comment type="similarity">
    <text evidence="1">Belongs to the universal stress protein A family.</text>
</comment>
<dbReference type="PANTHER" id="PTHR46268:SF15">
    <property type="entry name" value="UNIVERSAL STRESS PROTEIN HP_0031"/>
    <property type="match status" value="1"/>
</dbReference>
<dbReference type="CDD" id="cd00293">
    <property type="entry name" value="USP-like"/>
    <property type="match status" value="1"/>
</dbReference>
<dbReference type="Gene3D" id="3.40.50.12370">
    <property type="match status" value="1"/>
</dbReference>
<dbReference type="SUPFAM" id="SSF52402">
    <property type="entry name" value="Adenine nucleotide alpha hydrolases-like"/>
    <property type="match status" value="2"/>
</dbReference>
<evidence type="ECO:0000313" key="4">
    <source>
        <dbReference type="Proteomes" id="UP000473658"/>
    </source>
</evidence>
<dbReference type="Proteomes" id="UP000473658">
    <property type="component" value="Unassembled WGS sequence"/>
</dbReference>
<dbReference type="Pfam" id="PF00582">
    <property type="entry name" value="Usp"/>
    <property type="match status" value="1"/>
</dbReference>
<feature type="domain" description="UspA" evidence="2">
    <location>
        <begin position="187"/>
        <end position="308"/>
    </location>
</feature>
<protein>
    <submittedName>
        <fullName evidence="3">Universal stress protein</fullName>
    </submittedName>
</protein>
<evidence type="ECO:0000259" key="2">
    <source>
        <dbReference type="Pfam" id="PF00582"/>
    </source>
</evidence>
<reference evidence="3 4" key="1">
    <citation type="submission" date="2018-08" db="EMBL/GenBank/DDBJ databases">
        <title>Crown Gall in kiwifruit.</title>
        <authorList>
            <person name="Visnovsky S.B."/>
            <person name="Pitman A.R."/>
        </authorList>
    </citation>
    <scope>NUCLEOTIDE SEQUENCE [LARGE SCALE GENOMIC DNA]</scope>
    <source>
        <strain evidence="3 4">SBV_302_78_2</strain>
    </source>
</reference>
<evidence type="ECO:0000313" key="3">
    <source>
        <dbReference type="EMBL" id="KAA3497965.1"/>
    </source>
</evidence>
<evidence type="ECO:0000256" key="1">
    <source>
        <dbReference type="ARBA" id="ARBA00008791"/>
    </source>
</evidence>
<organism evidence="3 4">
    <name type="scientific">Rhizobium rhizogenes</name>
    <name type="common">Agrobacterium rhizogenes</name>
    <dbReference type="NCBI Taxonomy" id="359"/>
    <lineage>
        <taxon>Bacteria</taxon>
        <taxon>Pseudomonadati</taxon>
        <taxon>Pseudomonadota</taxon>
        <taxon>Alphaproteobacteria</taxon>
        <taxon>Hyphomicrobiales</taxon>
        <taxon>Rhizobiaceae</taxon>
        <taxon>Rhizobium/Agrobacterium group</taxon>
        <taxon>Rhizobium</taxon>
    </lineage>
</organism>
<dbReference type="AlphaFoldDB" id="A0AA88EW17"/>
<dbReference type="InterPro" id="IPR006016">
    <property type="entry name" value="UspA"/>
</dbReference>
<gene>
    <name evidence="3" type="ORF">DXM27_24835</name>
</gene>
<dbReference type="EMBL" id="QRFF01000011">
    <property type="protein sequence ID" value="KAA3497965.1"/>
    <property type="molecule type" value="Genomic_DNA"/>
</dbReference>
<proteinExistence type="inferred from homology"/>
<dbReference type="InterPro" id="IPR006015">
    <property type="entry name" value="Universal_stress_UspA"/>
</dbReference>
<comment type="caution">
    <text evidence="3">The sequence shown here is derived from an EMBL/GenBank/DDBJ whole genome shotgun (WGS) entry which is preliminary data.</text>
</comment>
<accession>A0AA88EW17</accession>
<sequence length="309" mass="33949">MMPHRRNPNLCSTFGWQSQPSKTYRSFVMQSPKDIVVYIDSTAQEAFRSRIEYAAALAHGWGAHLVVAFAPEDLSLNLHAGFTRGAATINMLTAFERRRSETEELARKLLQAAGTKFDISWEFRLCEGERGETLMLHARHSAIAVLGSSREPERQVTALTMSEDVIFASGRPSVLLPVDWSSEPFPKTIVIGWNASSEATRAVSDAMPFLKMAEEVHLVVVPEPKIARLLGEDPGSDIARHLARYDIPVVLDRLDGGNAADLLFSKVEQTGADMLVVGAYGQPKITEFVFGSVTQTLLSAPAVPVLLSR</sequence>